<dbReference type="GeneID" id="5852924"/>
<dbReference type="EMBL" id="AAYY01000024">
    <property type="protein sequence ID" value="EDP41408.1"/>
    <property type="molecule type" value="Genomic_DNA"/>
</dbReference>
<feature type="region of interest" description="Disordered" evidence="1">
    <location>
        <begin position="126"/>
        <end position="147"/>
    </location>
</feature>
<evidence type="ECO:0000256" key="1">
    <source>
        <dbReference type="SAM" id="MobiDB-lite"/>
    </source>
</evidence>
<evidence type="ECO:0000313" key="2">
    <source>
        <dbReference type="EMBL" id="EDP41408.1"/>
    </source>
</evidence>
<protein>
    <submittedName>
        <fullName evidence="2">Uncharacterized protein</fullName>
    </submittedName>
</protein>
<name>A8QDZ9_MALGO</name>
<sequence length="147" mass="15939">MSHQPSMSSVSCSPPTVSSVPVPERPSDYHDQLLFSPEFARPFVGPFDGMPQMSLVPSHSWIPSFSSLSYFPMAPVQPATVWPPLICLSWPGPHLPALMELSWTHVTYPVSIGPLFCRHTHASTNLAKSPGTVPSPPLPAQPSTAQQ</sequence>
<dbReference type="AlphaFoldDB" id="A8QDZ9"/>
<dbReference type="Proteomes" id="UP000008837">
    <property type="component" value="Unassembled WGS sequence"/>
</dbReference>
<proteinExistence type="predicted"/>
<comment type="caution">
    <text evidence="2">The sequence shown here is derived from an EMBL/GenBank/DDBJ whole genome shotgun (WGS) entry which is preliminary data.</text>
</comment>
<dbReference type="KEGG" id="mgl:MGL_4247"/>
<feature type="compositionally biased region" description="Low complexity" evidence="1">
    <location>
        <begin position="1"/>
        <end position="22"/>
    </location>
</feature>
<keyword evidence="3" id="KW-1185">Reference proteome</keyword>
<accession>A8QDZ9</accession>
<dbReference type="VEuPathDB" id="FungiDB:MGL_4247"/>
<gene>
    <name evidence="2" type="ORF">MGL_4247</name>
</gene>
<organism evidence="2 3">
    <name type="scientific">Malassezia globosa (strain ATCC MYA-4612 / CBS 7966)</name>
    <name type="common">Dandruff-associated fungus</name>
    <dbReference type="NCBI Taxonomy" id="425265"/>
    <lineage>
        <taxon>Eukaryota</taxon>
        <taxon>Fungi</taxon>
        <taxon>Dikarya</taxon>
        <taxon>Basidiomycota</taxon>
        <taxon>Ustilaginomycotina</taxon>
        <taxon>Malasseziomycetes</taxon>
        <taxon>Malasseziales</taxon>
        <taxon>Malasseziaceae</taxon>
        <taxon>Malassezia</taxon>
    </lineage>
</organism>
<dbReference type="InParanoid" id="A8QDZ9"/>
<evidence type="ECO:0000313" key="3">
    <source>
        <dbReference type="Proteomes" id="UP000008837"/>
    </source>
</evidence>
<reference evidence="2 3" key="1">
    <citation type="journal article" date="2007" name="Proc. Natl. Acad. Sci. U.S.A.">
        <title>Dandruff-associated Malassezia genomes reveal convergent and divergent virulence traits shared with plant and human fungal pathogens.</title>
        <authorList>
            <person name="Xu J."/>
            <person name="Saunders C.W."/>
            <person name="Hu P."/>
            <person name="Grant R.A."/>
            <person name="Boekhout T."/>
            <person name="Kuramae E.E."/>
            <person name="Kronstad J.W."/>
            <person name="Deangelis Y.M."/>
            <person name="Reeder N.L."/>
            <person name="Johnstone K.R."/>
            <person name="Leland M."/>
            <person name="Fieno A.M."/>
            <person name="Begley W.M."/>
            <person name="Sun Y."/>
            <person name="Lacey M.P."/>
            <person name="Chaudhary T."/>
            <person name="Keough T."/>
            <person name="Chu L."/>
            <person name="Sears R."/>
            <person name="Yuan B."/>
            <person name="Dawson T.L.Jr."/>
        </authorList>
    </citation>
    <scope>NUCLEOTIDE SEQUENCE [LARGE SCALE GENOMIC DNA]</scope>
    <source>
        <strain evidence="3">ATCC MYA-4612 / CBS 7966</strain>
    </source>
</reference>
<dbReference type="RefSeq" id="XP_001728622.1">
    <property type="nucleotide sequence ID" value="XM_001728570.1"/>
</dbReference>
<feature type="region of interest" description="Disordered" evidence="1">
    <location>
        <begin position="1"/>
        <end position="23"/>
    </location>
</feature>